<dbReference type="CDD" id="cd00298">
    <property type="entry name" value="ACD_sHsps_p23-like"/>
    <property type="match status" value="1"/>
</dbReference>
<evidence type="ECO:0000256" key="7">
    <source>
        <dbReference type="ARBA" id="ARBA00023273"/>
    </source>
</evidence>
<reference evidence="11 12" key="1">
    <citation type="submission" date="2019-08" db="EMBL/GenBank/DDBJ databases">
        <title>Whole genome of Aphis craccivora.</title>
        <authorList>
            <person name="Voronova N.V."/>
            <person name="Shulinski R.S."/>
            <person name="Bandarenka Y.V."/>
            <person name="Zhorov D.G."/>
            <person name="Warner D."/>
        </authorList>
    </citation>
    <scope>NUCLEOTIDE SEQUENCE [LARGE SCALE GENOMIC DNA]</scope>
    <source>
        <strain evidence="11">180601</strain>
        <tissue evidence="11">Whole Body</tissue>
    </source>
</reference>
<keyword evidence="12" id="KW-1185">Reference proteome</keyword>
<dbReference type="EMBL" id="VUJU01001106">
    <property type="protein sequence ID" value="KAF0766789.1"/>
    <property type="molecule type" value="Genomic_DNA"/>
</dbReference>
<dbReference type="InterPro" id="IPR032675">
    <property type="entry name" value="LRR_dom_sf"/>
</dbReference>
<keyword evidence="5" id="KW-0677">Repeat</keyword>
<dbReference type="PANTHER" id="PTHR18849:SF0">
    <property type="entry name" value="CILIA- AND FLAGELLA-ASSOCIATED PROTEIN 410-RELATED"/>
    <property type="match status" value="1"/>
</dbReference>
<feature type="compositionally biased region" description="Basic and acidic residues" evidence="9">
    <location>
        <begin position="185"/>
        <end position="206"/>
    </location>
</feature>
<protein>
    <submittedName>
        <fullName evidence="11">Protein tilB isoform X2</fullName>
    </submittedName>
</protein>
<dbReference type="GO" id="GO:0005929">
    <property type="term" value="C:cilium"/>
    <property type="evidence" value="ECO:0007669"/>
    <property type="project" value="UniProtKB-SubCell"/>
</dbReference>
<keyword evidence="7" id="KW-0966">Cell projection</keyword>
<name>A0A6G0Z7W5_APHCR</name>
<feature type="domain" description="Dynein axonemal assembly factor 11-like CS" evidence="10">
    <location>
        <begin position="220"/>
        <end position="274"/>
    </location>
</feature>
<dbReference type="PANTHER" id="PTHR18849">
    <property type="entry name" value="LEUCINE RICH REPEAT PROTEIN"/>
    <property type="match status" value="1"/>
</dbReference>
<evidence type="ECO:0000256" key="1">
    <source>
        <dbReference type="ARBA" id="ARBA00004138"/>
    </source>
</evidence>
<dbReference type="GO" id="GO:0005737">
    <property type="term" value="C:cytoplasm"/>
    <property type="evidence" value="ECO:0007669"/>
    <property type="project" value="UniProtKB-SubCell"/>
</dbReference>
<evidence type="ECO:0000259" key="10">
    <source>
        <dbReference type="Pfam" id="PF23602"/>
    </source>
</evidence>
<dbReference type="Proteomes" id="UP000478052">
    <property type="component" value="Unassembled WGS sequence"/>
</dbReference>
<dbReference type="InterPro" id="IPR001611">
    <property type="entry name" value="Leu-rich_rpt"/>
</dbReference>
<dbReference type="InterPro" id="IPR056496">
    <property type="entry name" value="CS_DNAAF11_C"/>
</dbReference>
<gene>
    <name evidence="11" type="ORF">FWK35_00009804</name>
</gene>
<evidence type="ECO:0000313" key="12">
    <source>
        <dbReference type="Proteomes" id="UP000478052"/>
    </source>
</evidence>
<evidence type="ECO:0000313" key="11">
    <source>
        <dbReference type="EMBL" id="KAF0766789.1"/>
    </source>
</evidence>
<evidence type="ECO:0000256" key="9">
    <source>
        <dbReference type="SAM" id="MobiDB-lite"/>
    </source>
</evidence>
<dbReference type="SUPFAM" id="SSF52058">
    <property type="entry name" value="L domain-like"/>
    <property type="match status" value="1"/>
</dbReference>
<dbReference type="AlphaFoldDB" id="A0A6G0Z7W5"/>
<dbReference type="GO" id="GO:0036158">
    <property type="term" value="P:outer dynein arm assembly"/>
    <property type="evidence" value="ECO:0007669"/>
    <property type="project" value="TreeGrafter"/>
</dbReference>
<dbReference type="OrthoDB" id="10250990at2759"/>
<comment type="subcellular location">
    <subcellularLocation>
        <location evidence="1">Cell projection</location>
        <location evidence="1">Cilium</location>
    </subcellularLocation>
    <subcellularLocation>
        <location evidence="2">Cytoplasm</location>
    </subcellularLocation>
</comment>
<evidence type="ECO:0000256" key="4">
    <source>
        <dbReference type="ARBA" id="ARBA00022614"/>
    </source>
</evidence>
<feature type="non-terminal residue" evidence="11">
    <location>
        <position position="352"/>
    </location>
</feature>
<organism evidence="11 12">
    <name type="scientific">Aphis craccivora</name>
    <name type="common">Cowpea aphid</name>
    <dbReference type="NCBI Taxonomy" id="307492"/>
    <lineage>
        <taxon>Eukaryota</taxon>
        <taxon>Metazoa</taxon>
        <taxon>Ecdysozoa</taxon>
        <taxon>Arthropoda</taxon>
        <taxon>Hexapoda</taxon>
        <taxon>Insecta</taxon>
        <taxon>Pterygota</taxon>
        <taxon>Neoptera</taxon>
        <taxon>Paraneoptera</taxon>
        <taxon>Hemiptera</taxon>
        <taxon>Sternorrhyncha</taxon>
        <taxon>Aphidomorpha</taxon>
        <taxon>Aphidoidea</taxon>
        <taxon>Aphididae</taxon>
        <taxon>Aphidini</taxon>
        <taxon>Aphis</taxon>
        <taxon>Aphis</taxon>
    </lineage>
</organism>
<keyword evidence="4" id="KW-0433">Leucine-rich repeat</keyword>
<dbReference type="Pfam" id="PF14580">
    <property type="entry name" value="LRR_9"/>
    <property type="match status" value="1"/>
</dbReference>
<evidence type="ECO:0000256" key="8">
    <source>
        <dbReference type="ARBA" id="ARBA00049982"/>
    </source>
</evidence>
<evidence type="ECO:0000256" key="2">
    <source>
        <dbReference type="ARBA" id="ARBA00004496"/>
    </source>
</evidence>
<accession>A0A6G0Z7W5</accession>
<proteinExistence type="inferred from homology"/>
<evidence type="ECO:0000256" key="6">
    <source>
        <dbReference type="ARBA" id="ARBA00023069"/>
    </source>
</evidence>
<keyword evidence="6" id="KW-0969">Cilium</keyword>
<comment type="similarity">
    <text evidence="8">Belongs to the tilB family.</text>
</comment>
<dbReference type="PROSITE" id="PS51450">
    <property type="entry name" value="LRR"/>
    <property type="match status" value="2"/>
</dbReference>
<evidence type="ECO:0000256" key="5">
    <source>
        <dbReference type="ARBA" id="ARBA00022737"/>
    </source>
</evidence>
<dbReference type="Gene3D" id="3.80.10.10">
    <property type="entry name" value="Ribonuclease Inhibitor"/>
    <property type="match status" value="1"/>
</dbReference>
<feature type="non-terminal residue" evidence="11">
    <location>
        <position position="1"/>
    </location>
</feature>
<comment type="caution">
    <text evidence="11">The sequence shown here is derived from an EMBL/GenBank/DDBJ whole genome shotgun (WGS) entry which is preliminary data.</text>
</comment>
<feature type="region of interest" description="Disordered" evidence="9">
    <location>
        <begin position="180"/>
        <end position="206"/>
    </location>
</feature>
<dbReference type="Pfam" id="PF23602">
    <property type="entry name" value="CS_DNAAF11_C"/>
    <property type="match status" value="1"/>
</dbReference>
<evidence type="ECO:0000256" key="3">
    <source>
        <dbReference type="ARBA" id="ARBA00022490"/>
    </source>
</evidence>
<sequence>YLLVLFLISENLNKLKKLEYLNLALNCIEKVENLDRCESLNKLDLTMNFIGKLNSIESLKYNTHLRTLYLTGNPCTDYNGYREYVIGTLPQIDVLDGIDVTSFDKLVAKQQLSNVTPKIIAQQKSYENFRIKQKKSSKSLNITEETLETYEKNYEESDEDFWSQPSENTPECRVEMALHSRRAQRKQDQAKKTPKEEPWTPKLFAEDGRPYNLNQAKVPFMDTSELDVDVQPTYVRVTIRKKILQLALDEEVRVDESNAKRLIGSKQLEITMPKVKQIICPVKKQCVTDKDFHNENKSKLTDEIFDSQKQVEFWNIINSSTSVKKIEDNNLKDFVDNSETAIKWECFGYLIG</sequence>
<keyword evidence="3" id="KW-0963">Cytoplasm</keyword>